<sequence>MNLNDSQSSNDGMNDWQEYGDRHSSYDYQDSFQELSVTAVLPVAETINLADHADIEPMPFGSCQQSWGPRDQSTNITDTMSNRQDIRTKTEDSIMQSLVNGETVLARELAKLSVSEREEVLHDIHGVTEDVVLETPELISEKLSKMDEKIEQTRAANRSSNQNGASAYSIAKSLSSEYVQSSRLRLMFLRASHFDVEKAAQRFLGHFEKKMELFGPDKLTETITINDLNADDIVCLTSGQSQLLPYRDRSGRAIFLQALSHYRCKEVVNAMRVIYYILMSAMEDEETQKRGIVCVVYNVEPKSPLANDPRIYLNVYQLLPQIPVRMMGAHYCVQDSYLRQFISSIRVAMSREVRLRSRVHYGSHEECIYALLTFGIPTKSIPISNSGELLVEKHGEFLAMRRKQESQISIANFNGDSIINDRSPPVRIVVPKNTDVLLGRGRPFQEHPGNMRCNFEVLAAIEVYERVSRKEKTVIARNVIAKIQNYGGRFIKQNEGVWEEVDESGALRKISHSFRTHRQLLLKKEQGTSRGKTAGPSDSVLQGKRQRDETNHET</sequence>
<gene>
    <name evidence="3" type="ORF">IV203_016589</name>
</gene>
<feature type="compositionally biased region" description="Polar residues" evidence="1">
    <location>
        <begin position="1"/>
        <end position="12"/>
    </location>
</feature>
<name>A0A9K3KQ68_9STRA</name>
<proteinExistence type="predicted"/>
<protein>
    <recommendedName>
        <fullName evidence="2">DUF6824 domain-containing protein</fullName>
    </recommendedName>
</protein>
<feature type="domain" description="DUF6824" evidence="2">
    <location>
        <begin position="435"/>
        <end position="515"/>
    </location>
</feature>
<evidence type="ECO:0000313" key="3">
    <source>
        <dbReference type="EMBL" id="KAG7347884.1"/>
    </source>
</evidence>
<evidence type="ECO:0000313" key="4">
    <source>
        <dbReference type="Proteomes" id="UP000693970"/>
    </source>
</evidence>
<comment type="caution">
    <text evidence="3">The sequence shown here is derived from an EMBL/GenBank/DDBJ whole genome shotgun (WGS) entry which is preliminary data.</text>
</comment>
<dbReference type="Pfam" id="PF20710">
    <property type="entry name" value="DUF6824"/>
    <property type="match status" value="1"/>
</dbReference>
<feature type="compositionally biased region" description="Basic and acidic residues" evidence="1">
    <location>
        <begin position="545"/>
        <end position="554"/>
    </location>
</feature>
<feature type="region of interest" description="Disordered" evidence="1">
    <location>
        <begin position="521"/>
        <end position="554"/>
    </location>
</feature>
<evidence type="ECO:0000256" key="1">
    <source>
        <dbReference type="SAM" id="MobiDB-lite"/>
    </source>
</evidence>
<feature type="region of interest" description="Disordered" evidence="1">
    <location>
        <begin position="1"/>
        <end position="22"/>
    </location>
</feature>
<dbReference type="Proteomes" id="UP000693970">
    <property type="component" value="Unassembled WGS sequence"/>
</dbReference>
<accession>A0A9K3KQ68</accession>
<evidence type="ECO:0000259" key="2">
    <source>
        <dbReference type="Pfam" id="PF20710"/>
    </source>
</evidence>
<dbReference type="AlphaFoldDB" id="A0A9K3KQ68"/>
<dbReference type="OrthoDB" id="75724at2759"/>
<reference evidence="3" key="1">
    <citation type="journal article" date="2021" name="Sci. Rep.">
        <title>Diploid genomic architecture of Nitzschia inconspicua, an elite biomass production diatom.</title>
        <authorList>
            <person name="Oliver A."/>
            <person name="Podell S."/>
            <person name="Pinowska A."/>
            <person name="Traller J.C."/>
            <person name="Smith S.R."/>
            <person name="McClure R."/>
            <person name="Beliaev A."/>
            <person name="Bohutskyi P."/>
            <person name="Hill E.A."/>
            <person name="Rabines A."/>
            <person name="Zheng H."/>
            <person name="Allen L.Z."/>
            <person name="Kuo A."/>
            <person name="Grigoriev I.V."/>
            <person name="Allen A.E."/>
            <person name="Hazlebeck D."/>
            <person name="Allen E.E."/>
        </authorList>
    </citation>
    <scope>NUCLEOTIDE SEQUENCE</scope>
    <source>
        <strain evidence="3">Hildebrandi</strain>
    </source>
</reference>
<keyword evidence="4" id="KW-1185">Reference proteome</keyword>
<reference evidence="3" key="2">
    <citation type="submission" date="2021-04" db="EMBL/GenBank/DDBJ databases">
        <authorList>
            <person name="Podell S."/>
        </authorList>
    </citation>
    <scope>NUCLEOTIDE SEQUENCE</scope>
    <source>
        <strain evidence="3">Hildebrandi</strain>
    </source>
</reference>
<organism evidence="3 4">
    <name type="scientific">Nitzschia inconspicua</name>
    <dbReference type="NCBI Taxonomy" id="303405"/>
    <lineage>
        <taxon>Eukaryota</taxon>
        <taxon>Sar</taxon>
        <taxon>Stramenopiles</taxon>
        <taxon>Ochrophyta</taxon>
        <taxon>Bacillariophyta</taxon>
        <taxon>Bacillariophyceae</taxon>
        <taxon>Bacillariophycidae</taxon>
        <taxon>Bacillariales</taxon>
        <taxon>Bacillariaceae</taxon>
        <taxon>Nitzschia</taxon>
    </lineage>
</organism>
<dbReference type="InterPro" id="IPR049227">
    <property type="entry name" value="DUF6824"/>
</dbReference>
<dbReference type="EMBL" id="JAGRRH010000020">
    <property type="protein sequence ID" value="KAG7347884.1"/>
    <property type="molecule type" value="Genomic_DNA"/>
</dbReference>